<keyword evidence="2" id="KW-1185">Reference proteome</keyword>
<sequence length="79" mass="9286">MLYRKGWMAKQKAIEDLHGNWEQSCHDLPKLLNVMKIFLNRFIVQKKTRPLYNQQGEIVQVDGTFLYGKYKGTLLVVMA</sequence>
<organism evidence="1 2">
    <name type="scientific">Cajanus cajan</name>
    <name type="common">Pigeon pea</name>
    <name type="synonym">Cajanus indicus</name>
    <dbReference type="NCBI Taxonomy" id="3821"/>
    <lineage>
        <taxon>Eukaryota</taxon>
        <taxon>Viridiplantae</taxon>
        <taxon>Streptophyta</taxon>
        <taxon>Embryophyta</taxon>
        <taxon>Tracheophyta</taxon>
        <taxon>Spermatophyta</taxon>
        <taxon>Magnoliopsida</taxon>
        <taxon>eudicotyledons</taxon>
        <taxon>Gunneridae</taxon>
        <taxon>Pentapetalae</taxon>
        <taxon>rosids</taxon>
        <taxon>fabids</taxon>
        <taxon>Fabales</taxon>
        <taxon>Fabaceae</taxon>
        <taxon>Papilionoideae</taxon>
        <taxon>50 kb inversion clade</taxon>
        <taxon>NPAAA clade</taxon>
        <taxon>indigoferoid/millettioid clade</taxon>
        <taxon>Phaseoleae</taxon>
        <taxon>Cajanus</taxon>
    </lineage>
</organism>
<proteinExistence type="predicted"/>
<evidence type="ECO:0000313" key="1">
    <source>
        <dbReference type="EMBL" id="KYP72354.1"/>
    </source>
</evidence>
<dbReference type="EMBL" id="CM003604">
    <property type="protein sequence ID" value="KYP72354.1"/>
    <property type="molecule type" value="Genomic_DNA"/>
</dbReference>
<dbReference type="Gramene" id="C.cajan_04822.t">
    <property type="protein sequence ID" value="C.cajan_04822.t.cds1"/>
    <property type="gene ID" value="C.cajan_04822"/>
</dbReference>
<dbReference type="Proteomes" id="UP000075243">
    <property type="component" value="Chromosome 2"/>
</dbReference>
<dbReference type="AlphaFoldDB" id="A0A151TZE4"/>
<reference evidence="1 2" key="1">
    <citation type="journal article" date="2012" name="Nat. Biotechnol.">
        <title>Draft genome sequence of pigeonpea (Cajanus cajan), an orphan legume crop of resource-poor farmers.</title>
        <authorList>
            <person name="Varshney R.K."/>
            <person name="Chen W."/>
            <person name="Li Y."/>
            <person name="Bharti A.K."/>
            <person name="Saxena R.K."/>
            <person name="Schlueter J.A."/>
            <person name="Donoghue M.T."/>
            <person name="Azam S."/>
            <person name="Fan G."/>
            <person name="Whaley A.M."/>
            <person name="Farmer A.D."/>
            <person name="Sheridan J."/>
            <person name="Iwata A."/>
            <person name="Tuteja R."/>
            <person name="Penmetsa R.V."/>
            <person name="Wu W."/>
            <person name="Upadhyaya H.D."/>
            <person name="Yang S.P."/>
            <person name="Shah T."/>
            <person name="Saxena K.B."/>
            <person name="Michael T."/>
            <person name="McCombie W.R."/>
            <person name="Yang B."/>
            <person name="Zhang G."/>
            <person name="Yang H."/>
            <person name="Wang J."/>
            <person name="Spillane C."/>
            <person name="Cook D.R."/>
            <person name="May G.D."/>
            <person name="Xu X."/>
            <person name="Jackson S.A."/>
        </authorList>
    </citation>
    <scope>NUCLEOTIDE SEQUENCE [LARGE SCALE GENOMIC DNA]</scope>
    <source>
        <strain evidence="2">cv. Asha</strain>
    </source>
</reference>
<protein>
    <submittedName>
        <fullName evidence="1">Uncharacterized protein</fullName>
    </submittedName>
</protein>
<gene>
    <name evidence="1" type="ORF">KK1_004942</name>
</gene>
<name>A0A151TZE4_CAJCA</name>
<evidence type="ECO:0000313" key="2">
    <source>
        <dbReference type="Proteomes" id="UP000075243"/>
    </source>
</evidence>
<accession>A0A151TZE4</accession>